<gene>
    <name evidence="3" type="ORF">ABC977_05530</name>
</gene>
<keyword evidence="1" id="KW-0812">Transmembrane</keyword>
<protein>
    <submittedName>
        <fullName evidence="3">GTPase domain-containing protein</fullName>
    </submittedName>
</protein>
<dbReference type="Pfam" id="PF01926">
    <property type="entry name" value="MMR_HSR1"/>
    <property type="match status" value="1"/>
</dbReference>
<dbReference type="InterPro" id="IPR027417">
    <property type="entry name" value="P-loop_NTPase"/>
</dbReference>
<dbReference type="Proteomes" id="UP001564408">
    <property type="component" value="Unassembled WGS sequence"/>
</dbReference>
<dbReference type="RefSeq" id="WP_369666257.1">
    <property type="nucleotide sequence ID" value="NZ_JBDKXB010000005.1"/>
</dbReference>
<keyword evidence="4" id="KW-1185">Reference proteome</keyword>
<accession>A0ABV4BD05</accession>
<evidence type="ECO:0000313" key="3">
    <source>
        <dbReference type="EMBL" id="MEY6431869.1"/>
    </source>
</evidence>
<comment type="caution">
    <text evidence="3">The sequence shown here is derived from an EMBL/GenBank/DDBJ whole genome shotgun (WGS) entry which is preliminary data.</text>
</comment>
<evidence type="ECO:0000259" key="2">
    <source>
        <dbReference type="Pfam" id="PF01926"/>
    </source>
</evidence>
<evidence type="ECO:0000313" key="4">
    <source>
        <dbReference type="Proteomes" id="UP001564408"/>
    </source>
</evidence>
<feature type="domain" description="G" evidence="2">
    <location>
        <begin position="281"/>
        <end position="378"/>
    </location>
</feature>
<evidence type="ECO:0000256" key="1">
    <source>
        <dbReference type="SAM" id="Phobius"/>
    </source>
</evidence>
<sequence length="520" mass="58469">MKAKDALRHIDPLRLLALGLLIAPPLALFGLGMLWLWQTGSLYYWLAALLLCGAAGYGLQHWLQRRDRRLLAEASTEPDPDWPPRAEVVWRDVEALAEGLDWQDWPLTEGPRLIELGRLTLERVARHYHPKAEQPLLELTVPHTLLILERACRDLRRDIAEQIPFSHRLTLGDLIRIQRWKGSAEQAFRVYRVGRLVVNPVDALISETWRSLREQGTGVAQAELQGWFLRALVRKIGFYAIDLYSGRLPLTTEDPTAAPSAETRADLARAAATPAPREPLRILVLGRANAGKSSLINALLDRPVAAADTLADTTREFYGYPLVREGLTEALVIDTPGLDGNRVDEATLIDAALAADLILWVSPAHRPDRQAERALLEKLRAAQAARPEHRPPPLLVALSHVDQLRPARDWQPPYDLREPTDQKGANIQSAVAAVASDLAIPLERVVPVVLTDERRYNIDDGLWATILDQQDQAVRTRLLRCLDARRRAENWDLLRRQMIGAGRLLMKLPARFKASQTRQD</sequence>
<proteinExistence type="predicted"/>
<dbReference type="InterPro" id="IPR006073">
    <property type="entry name" value="GTP-bd"/>
</dbReference>
<dbReference type="Gene3D" id="3.40.50.300">
    <property type="entry name" value="P-loop containing nucleotide triphosphate hydrolases"/>
    <property type="match status" value="1"/>
</dbReference>
<dbReference type="CDD" id="cd00882">
    <property type="entry name" value="Ras_like_GTPase"/>
    <property type="match status" value="1"/>
</dbReference>
<dbReference type="SUPFAM" id="SSF52540">
    <property type="entry name" value="P-loop containing nucleoside triphosphate hydrolases"/>
    <property type="match status" value="1"/>
</dbReference>
<name>A0ABV4BD05_9GAMM</name>
<dbReference type="PANTHER" id="PTHR42714">
    <property type="entry name" value="TRNA MODIFICATION GTPASE GTPBP3"/>
    <property type="match status" value="1"/>
</dbReference>
<feature type="transmembrane region" description="Helical" evidence="1">
    <location>
        <begin position="42"/>
        <end position="59"/>
    </location>
</feature>
<reference evidence="3 4" key="1">
    <citation type="submission" date="2024-05" db="EMBL/GenBank/DDBJ databases">
        <title>Genome Sequence and Characterization of the New Strain Purple Sulfur Bacterium of Genus Thioalkalicoccus.</title>
        <authorList>
            <person name="Bryantseva I.A."/>
            <person name="Kyndt J.A."/>
            <person name="Imhoff J.F."/>
        </authorList>
    </citation>
    <scope>NUCLEOTIDE SEQUENCE [LARGE SCALE GENOMIC DNA]</scope>
    <source>
        <strain evidence="3 4">Um2</strain>
    </source>
</reference>
<keyword evidence="1" id="KW-0472">Membrane</keyword>
<organism evidence="3 4">
    <name type="scientific">Thioalkalicoccus limnaeus</name>
    <dbReference type="NCBI Taxonomy" id="120681"/>
    <lineage>
        <taxon>Bacteria</taxon>
        <taxon>Pseudomonadati</taxon>
        <taxon>Pseudomonadota</taxon>
        <taxon>Gammaproteobacteria</taxon>
        <taxon>Chromatiales</taxon>
        <taxon>Chromatiaceae</taxon>
        <taxon>Thioalkalicoccus</taxon>
    </lineage>
</organism>
<dbReference type="EMBL" id="JBDKXB010000005">
    <property type="protein sequence ID" value="MEY6431869.1"/>
    <property type="molecule type" value="Genomic_DNA"/>
</dbReference>
<keyword evidence="1" id="KW-1133">Transmembrane helix</keyword>
<feature type="transmembrane region" description="Helical" evidence="1">
    <location>
        <begin position="12"/>
        <end position="36"/>
    </location>
</feature>
<dbReference type="PANTHER" id="PTHR42714:SF2">
    <property type="entry name" value="TRNA MODIFICATION GTPASE GTPBP3, MITOCHONDRIAL"/>
    <property type="match status" value="1"/>
</dbReference>